<evidence type="ECO:0000313" key="2">
    <source>
        <dbReference type="EMBL" id="CCG05558.1"/>
    </source>
</evidence>
<protein>
    <submittedName>
        <fullName evidence="2">Uncharacterized protein</fullName>
    </submittedName>
</protein>
<evidence type="ECO:0000256" key="1">
    <source>
        <dbReference type="SAM" id="MobiDB-lite"/>
    </source>
</evidence>
<feature type="compositionally biased region" description="Basic and acidic residues" evidence="1">
    <location>
        <begin position="57"/>
        <end position="104"/>
    </location>
</feature>
<proteinExistence type="predicted"/>
<dbReference type="HOGENOM" id="CLU_1412771_0_0_11"/>
<evidence type="ECO:0000313" key="3">
    <source>
        <dbReference type="Proteomes" id="UP000007517"/>
    </source>
</evidence>
<dbReference type="EMBL" id="FO117623">
    <property type="protein sequence ID" value="CCG05558.1"/>
    <property type="molecule type" value="Genomic_DNA"/>
</dbReference>
<gene>
    <name evidence="2" type="ordered locus">BLASA_4765</name>
</gene>
<feature type="compositionally biased region" description="Basic and acidic residues" evidence="1">
    <location>
        <begin position="119"/>
        <end position="131"/>
    </location>
</feature>
<name>H6RT58_BLASD</name>
<reference evidence="2 3" key="1">
    <citation type="journal article" date="2012" name="J. Bacteriol.">
        <title>Genome Sequence of Blastococcus saxobsidens DD2, a Stone-Inhabiting Bacterium.</title>
        <authorList>
            <person name="Chouaia B."/>
            <person name="Crotti E."/>
            <person name="Brusetti L."/>
            <person name="Daffonchio D."/>
            <person name="Essoussi I."/>
            <person name="Nouioui I."/>
            <person name="Sbissi I."/>
            <person name="Ghodhbane-Gtari F."/>
            <person name="Gtari M."/>
            <person name="Vacherie B."/>
            <person name="Barbe V."/>
            <person name="Medigue C."/>
            <person name="Gury J."/>
            <person name="Pujic P."/>
            <person name="Normand P."/>
        </authorList>
    </citation>
    <scope>NUCLEOTIDE SEQUENCE [LARGE SCALE GENOMIC DNA]</scope>
    <source>
        <strain evidence="2 3">DD2</strain>
    </source>
</reference>
<dbReference type="STRING" id="1146883.BLASA_4765"/>
<keyword evidence="3" id="KW-1185">Reference proteome</keyword>
<dbReference type="AlphaFoldDB" id="H6RT58"/>
<accession>H6RT58</accession>
<dbReference type="KEGG" id="bsd:BLASA_4765"/>
<organism evidence="2 3">
    <name type="scientific">Blastococcus saxobsidens (strain DD2)</name>
    <dbReference type="NCBI Taxonomy" id="1146883"/>
    <lineage>
        <taxon>Bacteria</taxon>
        <taxon>Bacillati</taxon>
        <taxon>Actinomycetota</taxon>
        <taxon>Actinomycetes</taxon>
        <taxon>Geodermatophilales</taxon>
        <taxon>Geodermatophilaceae</taxon>
        <taxon>Blastococcus</taxon>
    </lineage>
</organism>
<sequence>MVGDPPEPGPGTHVDRRPRAAVRRRLRALPERPPAGPRPGAGRTRRHRRAAGDDDGADRADGGRADGDRADGDRADGDRAHGDRAHGNRAHGTDHAAAHEDRLSLADGAAHHGPVPGWRTDRADHAGDHRTRADRRHGRRQRPRLPDGLTGRRARVRRYRCFTWDNGVLGSGLAPEGQREAPGWLPGNLYSV</sequence>
<dbReference type="Proteomes" id="UP000007517">
    <property type="component" value="Chromosome"/>
</dbReference>
<feature type="compositionally biased region" description="Basic residues" evidence="1">
    <location>
        <begin position="132"/>
        <end position="143"/>
    </location>
</feature>
<reference evidence="3" key="2">
    <citation type="submission" date="2012-02" db="EMBL/GenBank/DDBJ databases">
        <title>Complete genome sequence of Blastococcus saxobsidens strain DD2.</title>
        <authorList>
            <person name="Genoscope."/>
        </authorList>
    </citation>
    <scope>NUCLEOTIDE SEQUENCE [LARGE SCALE GENOMIC DNA]</scope>
    <source>
        <strain evidence="3">DD2</strain>
    </source>
</reference>
<feature type="region of interest" description="Disordered" evidence="1">
    <location>
        <begin position="1"/>
        <end position="149"/>
    </location>
</feature>